<sequence>MKVALFPLSLLFVLLHGVPTNAIKFPVLARPRAGSLTRRMDMTGGSAELSNSGDITYFCNISLGGIQHSALIDTGSSDLWVTKNVTDAKVLGVQAAVTYAIGSASGPVQLSTLIFDDFTFKQNLGVNLPADALIGLGPGSNSIVRLKVGNSTGDPPLDRIFQQNMTTPNFISVLLDRKADDNAGTTDPLYHAGQLTIGEVVPGLEAVNNQPRLPALKDSRTGRPTHWQASLDAEGVIGPDGQPIAVSSAVPTNTNASLLQVVFDSGFSLPQVPEEVADGIYGRVPGSKFISQGDIGVWTYPCDYELNVSFKLGGVSYPVHPLDLGIPVKSDPKTCLATFQQRSDTLVNFTDVDMILGMAFMRNTYVLINFGDFVDGSSSNVADPYIQLLSITNVTNAHSDFVKIRLGGVDATGAQATLLPVNTIASRKRSAKKSVPFLVGMAVIAILGLALFCVLIVCLVRRRRRRLSGTASSLLPPVRGTGSYKPLTGGQDDKVEPEPPTYGAGYGNYQEPNYHYGQA</sequence>
<evidence type="ECO:0000256" key="5">
    <source>
        <dbReference type="SAM" id="SignalP"/>
    </source>
</evidence>
<dbReference type="Proteomes" id="UP000294933">
    <property type="component" value="Unassembled WGS sequence"/>
</dbReference>
<evidence type="ECO:0000313" key="8">
    <source>
        <dbReference type="Proteomes" id="UP000294933"/>
    </source>
</evidence>
<keyword evidence="2" id="KW-0378">Hydrolase</keyword>
<evidence type="ECO:0000256" key="3">
    <source>
        <dbReference type="SAM" id="MobiDB-lite"/>
    </source>
</evidence>
<dbReference type="EMBL" id="ML170170">
    <property type="protein sequence ID" value="TDL23434.1"/>
    <property type="molecule type" value="Genomic_DNA"/>
</dbReference>
<dbReference type="InterPro" id="IPR034164">
    <property type="entry name" value="Pepsin-like_dom"/>
</dbReference>
<organism evidence="7 8">
    <name type="scientific">Rickenella mellea</name>
    <dbReference type="NCBI Taxonomy" id="50990"/>
    <lineage>
        <taxon>Eukaryota</taxon>
        <taxon>Fungi</taxon>
        <taxon>Dikarya</taxon>
        <taxon>Basidiomycota</taxon>
        <taxon>Agaricomycotina</taxon>
        <taxon>Agaricomycetes</taxon>
        <taxon>Hymenochaetales</taxon>
        <taxon>Rickenellaceae</taxon>
        <taxon>Rickenella</taxon>
    </lineage>
</organism>
<feature type="transmembrane region" description="Helical" evidence="4">
    <location>
        <begin position="437"/>
        <end position="460"/>
    </location>
</feature>
<keyword evidence="2" id="KW-0064">Aspartyl protease</keyword>
<feature type="domain" description="Peptidase A1" evidence="6">
    <location>
        <begin position="57"/>
        <end position="378"/>
    </location>
</feature>
<evidence type="ECO:0000256" key="2">
    <source>
        <dbReference type="ARBA" id="ARBA00022750"/>
    </source>
</evidence>
<feature type="chain" id="PRO_5021338336" evidence="5">
    <location>
        <begin position="23"/>
        <end position="519"/>
    </location>
</feature>
<dbReference type="PANTHER" id="PTHR47966">
    <property type="entry name" value="BETA-SITE APP-CLEAVING ENZYME, ISOFORM A-RELATED"/>
    <property type="match status" value="1"/>
</dbReference>
<evidence type="ECO:0000256" key="1">
    <source>
        <dbReference type="ARBA" id="ARBA00007447"/>
    </source>
</evidence>
<dbReference type="PROSITE" id="PS51767">
    <property type="entry name" value="PEPTIDASE_A1"/>
    <property type="match status" value="1"/>
</dbReference>
<dbReference type="AlphaFoldDB" id="A0A4Y7Q7A0"/>
<dbReference type="CDD" id="cd05471">
    <property type="entry name" value="pepsin_like"/>
    <property type="match status" value="1"/>
</dbReference>
<dbReference type="InterPro" id="IPR033121">
    <property type="entry name" value="PEPTIDASE_A1"/>
</dbReference>
<feature type="signal peptide" evidence="5">
    <location>
        <begin position="1"/>
        <end position="22"/>
    </location>
</feature>
<gene>
    <name evidence="7" type="ORF">BD410DRAFT_838924</name>
</gene>
<dbReference type="SUPFAM" id="SSF50630">
    <property type="entry name" value="Acid proteases"/>
    <property type="match status" value="1"/>
</dbReference>
<dbReference type="Pfam" id="PF00026">
    <property type="entry name" value="Asp"/>
    <property type="match status" value="1"/>
</dbReference>
<comment type="similarity">
    <text evidence="1">Belongs to the peptidase A1 family.</text>
</comment>
<dbReference type="InterPro" id="IPR021109">
    <property type="entry name" value="Peptidase_aspartic_dom_sf"/>
</dbReference>
<reference evidence="7 8" key="1">
    <citation type="submission" date="2018-06" db="EMBL/GenBank/DDBJ databases">
        <title>A transcriptomic atlas of mushroom development highlights an independent origin of complex multicellularity.</title>
        <authorList>
            <consortium name="DOE Joint Genome Institute"/>
            <person name="Krizsan K."/>
            <person name="Almasi E."/>
            <person name="Merenyi Z."/>
            <person name="Sahu N."/>
            <person name="Viragh M."/>
            <person name="Koszo T."/>
            <person name="Mondo S."/>
            <person name="Kiss B."/>
            <person name="Balint B."/>
            <person name="Kues U."/>
            <person name="Barry K."/>
            <person name="Hegedus J.C."/>
            <person name="Henrissat B."/>
            <person name="Johnson J."/>
            <person name="Lipzen A."/>
            <person name="Ohm R."/>
            <person name="Nagy I."/>
            <person name="Pangilinan J."/>
            <person name="Yan J."/>
            <person name="Xiong Y."/>
            <person name="Grigoriev I.V."/>
            <person name="Hibbett D.S."/>
            <person name="Nagy L.G."/>
        </authorList>
    </citation>
    <scope>NUCLEOTIDE SEQUENCE [LARGE SCALE GENOMIC DNA]</scope>
    <source>
        <strain evidence="7 8">SZMC22713</strain>
    </source>
</reference>
<dbReference type="OrthoDB" id="15189at2759"/>
<feature type="region of interest" description="Disordered" evidence="3">
    <location>
        <begin position="482"/>
        <end position="519"/>
    </location>
</feature>
<dbReference type="InterPro" id="IPR001969">
    <property type="entry name" value="Aspartic_peptidase_AS"/>
</dbReference>
<dbReference type="PANTHER" id="PTHR47966:SF73">
    <property type="entry name" value="PEPTIDASE A1 DOMAIN-CONTAINING PROTEIN"/>
    <property type="match status" value="1"/>
</dbReference>
<dbReference type="STRING" id="50990.A0A4Y7Q7A0"/>
<keyword evidence="7" id="KW-0645">Protease</keyword>
<dbReference type="Gene3D" id="2.40.70.10">
    <property type="entry name" value="Acid Proteases"/>
    <property type="match status" value="2"/>
</dbReference>
<accession>A0A4Y7Q7A0</accession>
<protein>
    <submittedName>
        <fullName evidence="7">Acid protease</fullName>
    </submittedName>
</protein>
<dbReference type="InterPro" id="IPR001461">
    <property type="entry name" value="Aspartic_peptidase_A1"/>
</dbReference>
<dbReference type="PROSITE" id="PS00141">
    <property type="entry name" value="ASP_PROTEASE"/>
    <property type="match status" value="1"/>
</dbReference>
<keyword evidence="5" id="KW-0732">Signal</keyword>
<dbReference type="GO" id="GO:0006508">
    <property type="term" value="P:proteolysis"/>
    <property type="evidence" value="ECO:0007669"/>
    <property type="project" value="UniProtKB-KW"/>
</dbReference>
<keyword evidence="4" id="KW-0472">Membrane</keyword>
<dbReference type="GO" id="GO:0004190">
    <property type="term" value="F:aspartic-type endopeptidase activity"/>
    <property type="evidence" value="ECO:0007669"/>
    <property type="project" value="UniProtKB-KW"/>
</dbReference>
<dbReference type="VEuPathDB" id="FungiDB:BD410DRAFT_838924"/>
<keyword evidence="8" id="KW-1185">Reference proteome</keyword>
<name>A0A4Y7Q7A0_9AGAM</name>
<evidence type="ECO:0000259" key="6">
    <source>
        <dbReference type="PROSITE" id="PS51767"/>
    </source>
</evidence>
<evidence type="ECO:0000256" key="4">
    <source>
        <dbReference type="SAM" id="Phobius"/>
    </source>
</evidence>
<keyword evidence="4" id="KW-0812">Transmembrane</keyword>
<evidence type="ECO:0000313" key="7">
    <source>
        <dbReference type="EMBL" id="TDL23434.1"/>
    </source>
</evidence>
<proteinExistence type="inferred from homology"/>
<keyword evidence="4" id="KW-1133">Transmembrane helix</keyword>